<organism evidence="7 8">
    <name type="scientific">Maribellus comscasis</name>
    <dbReference type="NCBI Taxonomy" id="2681766"/>
    <lineage>
        <taxon>Bacteria</taxon>
        <taxon>Pseudomonadati</taxon>
        <taxon>Bacteroidota</taxon>
        <taxon>Bacteroidia</taxon>
        <taxon>Marinilabiliales</taxon>
        <taxon>Prolixibacteraceae</taxon>
        <taxon>Maribellus</taxon>
    </lineage>
</organism>
<dbReference type="Gene3D" id="3.30.540.10">
    <property type="entry name" value="Fructose-1,6-Bisphosphatase, subunit A, domain 1"/>
    <property type="match status" value="1"/>
</dbReference>
<dbReference type="AlphaFoldDB" id="A0A6I6JYW5"/>
<feature type="binding site" evidence="6">
    <location>
        <position position="87"/>
    </location>
    <ligand>
        <name>Mg(2+)</name>
        <dbReference type="ChEBI" id="CHEBI:18420"/>
        <label>1</label>
        <note>catalytic</note>
    </ligand>
</feature>
<dbReference type="PANTHER" id="PTHR43028">
    <property type="entry name" value="3'(2'),5'-BISPHOSPHATE NUCLEOTIDASE 1"/>
    <property type="match status" value="1"/>
</dbReference>
<dbReference type="PROSITE" id="PS00629">
    <property type="entry name" value="IMP_1"/>
    <property type="match status" value="1"/>
</dbReference>
<dbReference type="GO" id="GO:0046872">
    <property type="term" value="F:metal ion binding"/>
    <property type="evidence" value="ECO:0007669"/>
    <property type="project" value="UniProtKB-KW"/>
</dbReference>
<dbReference type="GO" id="GO:0008441">
    <property type="term" value="F:3'(2'),5'-bisphosphate nucleotidase activity"/>
    <property type="evidence" value="ECO:0007669"/>
    <property type="project" value="UniProtKB-EC"/>
</dbReference>
<dbReference type="EMBL" id="CP046401">
    <property type="protein sequence ID" value="QGY44333.1"/>
    <property type="molecule type" value="Genomic_DNA"/>
</dbReference>
<sequence>MEEKNFTSVFNILASAGDTILKVYRSDNYKTSLKTDRTPVTRADKASSKIINEQLSKVFPEIPILDEETTIPDYSVRKDWKEFFLVDPLDGTKEFIKQNGEFCINLALIEGDSPRMGWIYHPLSKRGWYCKRGEGIFEFDKKGIVRKIEKPGRCPEKLRIITSRSFFKPQEKELIDKIKKEYKIEIIHRGSSIKQIAIILGEADMYLKAGPCSEWDTAPGQLLVEEFGGSVVRLDNLERMKYNKPVMKNPYFVMQNEYLTETRFLDFLKKHL</sequence>
<gene>
    <name evidence="7" type="ORF">GM418_11895</name>
</gene>
<evidence type="ECO:0000313" key="7">
    <source>
        <dbReference type="EMBL" id="QGY44333.1"/>
    </source>
</evidence>
<keyword evidence="3 6" id="KW-0460">Magnesium</keyword>
<evidence type="ECO:0000256" key="1">
    <source>
        <dbReference type="ARBA" id="ARBA00001625"/>
    </source>
</evidence>
<evidence type="ECO:0000256" key="5">
    <source>
        <dbReference type="ARBA" id="ARBA00042530"/>
    </source>
</evidence>
<name>A0A6I6JYW5_9BACT</name>
<dbReference type="SUPFAM" id="SSF56655">
    <property type="entry name" value="Carbohydrate phosphatase"/>
    <property type="match status" value="1"/>
</dbReference>
<reference evidence="7 8" key="1">
    <citation type="submission" date="2019-11" db="EMBL/GenBank/DDBJ databases">
        <authorList>
            <person name="Zheng R.K."/>
            <person name="Sun C.M."/>
        </authorList>
    </citation>
    <scope>NUCLEOTIDE SEQUENCE [LARGE SCALE GENOMIC DNA]</scope>
    <source>
        <strain evidence="7 8">WC007</strain>
    </source>
</reference>
<keyword evidence="2 6" id="KW-0479">Metal-binding</keyword>
<evidence type="ECO:0000256" key="4">
    <source>
        <dbReference type="ARBA" id="ARBA00041694"/>
    </source>
</evidence>
<dbReference type="KEGG" id="mcos:GM418_11895"/>
<keyword evidence="8" id="KW-1185">Reference proteome</keyword>
<dbReference type="CDD" id="cd01638">
    <property type="entry name" value="CysQ"/>
    <property type="match status" value="1"/>
</dbReference>
<feature type="binding site" evidence="6">
    <location>
        <position position="67"/>
    </location>
    <ligand>
        <name>Mg(2+)</name>
        <dbReference type="ChEBI" id="CHEBI:18420"/>
        <label>1</label>
        <note>catalytic</note>
    </ligand>
</feature>
<dbReference type="RefSeq" id="WP_158866338.1">
    <property type="nucleotide sequence ID" value="NZ_CP046401.1"/>
</dbReference>
<feature type="binding site" evidence="6">
    <location>
        <position position="90"/>
    </location>
    <ligand>
        <name>Mg(2+)</name>
        <dbReference type="ChEBI" id="CHEBI:18420"/>
        <label>2</label>
    </ligand>
</feature>
<dbReference type="Pfam" id="PF00459">
    <property type="entry name" value="Inositol_P"/>
    <property type="match status" value="1"/>
</dbReference>
<feature type="binding site" evidence="6">
    <location>
        <position position="216"/>
    </location>
    <ligand>
        <name>Mg(2+)</name>
        <dbReference type="ChEBI" id="CHEBI:18420"/>
        <label>1</label>
        <note>catalytic</note>
    </ligand>
</feature>
<dbReference type="Gene3D" id="3.40.190.80">
    <property type="match status" value="1"/>
</dbReference>
<evidence type="ECO:0000256" key="3">
    <source>
        <dbReference type="ARBA" id="ARBA00022842"/>
    </source>
</evidence>
<evidence type="ECO:0000256" key="6">
    <source>
        <dbReference type="PIRSR" id="PIRSR600760-2"/>
    </source>
</evidence>
<accession>A0A6I6JYW5</accession>
<dbReference type="GO" id="GO:0050427">
    <property type="term" value="P:3'-phosphoadenosine 5'-phosphosulfate metabolic process"/>
    <property type="evidence" value="ECO:0007669"/>
    <property type="project" value="TreeGrafter"/>
</dbReference>
<dbReference type="InterPro" id="IPR020583">
    <property type="entry name" value="Inositol_monoP_metal-BS"/>
</dbReference>
<dbReference type="PANTHER" id="PTHR43028:SF5">
    <property type="entry name" value="3'(2'),5'-BISPHOSPHATE NUCLEOTIDASE 1"/>
    <property type="match status" value="1"/>
</dbReference>
<comment type="cofactor">
    <cofactor evidence="6">
        <name>Mg(2+)</name>
        <dbReference type="ChEBI" id="CHEBI:18420"/>
    </cofactor>
</comment>
<dbReference type="InterPro" id="IPR050725">
    <property type="entry name" value="CysQ/Inositol_MonoPase"/>
</dbReference>
<dbReference type="InterPro" id="IPR000760">
    <property type="entry name" value="Inositol_monophosphatase-like"/>
</dbReference>
<evidence type="ECO:0000256" key="2">
    <source>
        <dbReference type="ARBA" id="ARBA00022723"/>
    </source>
</evidence>
<feature type="binding site" evidence="6">
    <location>
        <position position="89"/>
    </location>
    <ligand>
        <name>Mg(2+)</name>
        <dbReference type="ChEBI" id="CHEBI:18420"/>
        <label>1</label>
        <note>catalytic</note>
    </ligand>
</feature>
<comment type="catalytic activity">
    <reaction evidence="1">
        <text>adenosine 3',5'-bisphosphate + H2O = AMP + phosphate</text>
        <dbReference type="Rhea" id="RHEA:10040"/>
        <dbReference type="ChEBI" id="CHEBI:15377"/>
        <dbReference type="ChEBI" id="CHEBI:43474"/>
        <dbReference type="ChEBI" id="CHEBI:58343"/>
        <dbReference type="ChEBI" id="CHEBI:456215"/>
        <dbReference type="EC" id="3.1.3.7"/>
    </reaction>
</comment>
<dbReference type="GO" id="GO:0000103">
    <property type="term" value="P:sulfate assimilation"/>
    <property type="evidence" value="ECO:0007669"/>
    <property type="project" value="TreeGrafter"/>
</dbReference>
<evidence type="ECO:0000313" key="8">
    <source>
        <dbReference type="Proteomes" id="UP000428260"/>
    </source>
</evidence>
<dbReference type="Proteomes" id="UP000428260">
    <property type="component" value="Chromosome"/>
</dbReference>
<dbReference type="PRINTS" id="PR00377">
    <property type="entry name" value="IMPHPHTASES"/>
</dbReference>
<proteinExistence type="predicted"/>
<protein>
    <recommendedName>
        <fullName evidence="4">3'(2'),5-bisphosphonucleoside 3'(2')-phosphohydrolase</fullName>
    </recommendedName>
    <alternativeName>
        <fullName evidence="5">DPNPase</fullName>
    </alternativeName>
</protein>